<proteinExistence type="inferred from homology"/>
<organism evidence="2 3">
    <name type="scientific">Kingdonia uniflora</name>
    <dbReference type="NCBI Taxonomy" id="39325"/>
    <lineage>
        <taxon>Eukaryota</taxon>
        <taxon>Viridiplantae</taxon>
        <taxon>Streptophyta</taxon>
        <taxon>Embryophyta</taxon>
        <taxon>Tracheophyta</taxon>
        <taxon>Spermatophyta</taxon>
        <taxon>Magnoliopsida</taxon>
        <taxon>Ranunculales</taxon>
        <taxon>Circaeasteraceae</taxon>
        <taxon>Kingdonia</taxon>
    </lineage>
</organism>
<dbReference type="OrthoDB" id="6080404at2759"/>
<evidence type="ECO:0000313" key="2">
    <source>
        <dbReference type="EMBL" id="KAF6152697.1"/>
    </source>
</evidence>
<dbReference type="GO" id="GO:0005901">
    <property type="term" value="C:caveola"/>
    <property type="evidence" value="ECO:0007669"/>
    <property type="project" value="UniProtKB-SubCell"/>
</dbReference>
<name>A0A7J7MCV5_9MAGN</name>
<accession>A0A7J7MCV5</accession>
<dbReference type="InterPro" id="IPR027705">
    <property type="entry name" value="Flotillin_fam"/>
</dbReference>
<comment type="subcellular location">
    <subcellularLocation>
        <location evidence="1">Cell membrane</location>
        <topology evidence="1">Lipid-anchor</topology>
    </subcellularLocation>
    <subcellularLocation>
        <location evidence="1">Membrane</location>
        <location evidence="1">Caveola</location>
    </subcellularLocation>
</comment>
<dbReference type="Proteomes" id="UP000541444">
    <property type="component" value="Unassembled WGS sequence"/>
</dbReference>
<keyword evidence="3" id="KW-1185">Reference proteome</keyword>
<dbReference type="PANTHER" id="PTHR13806">
    <property type="entry name" value="FLOTILLIN-RELATED"/>
    <property type="match status" value="1"/>
</dbReference>
<keyword evidence="1" id="KW-1003">Cell membrane</keyword>
<reference evidence="2 3" key="1">
    <citation type="journal article" date="2020" name="IScience">
        <title>Genome Sequencing of the Endangered Kingdonia uniflora (Circaeasteraceae, Ranunculales) Reveals Potential Mechanisms of Evolutionary Specialization.</title>
        <authorList>
            <person name="Sun Y."/>
            <person name="Deng T."/>
            <person name="Zhang A."/>
            <person name="Moore M.J."/>
            <person name="Landis J.B."/>
            <person name="Lin N."/>
            <person name="Zhang H."/>
            <person name="Zhang X."/>
            <person name="Huang J."/>
            <person name="Zhang X."/>
            <person name="Sun H."/>
            <person name="Wang H."/>
        </authorList>
    </citation>
    <scope>NUCLEOTIDE SEQUENCE [LARGE SCALE GENOMIC DNA]</scope>
    <source>
        <strain evidence="2">TB1705</strain>
        <tissue evidence="2">Leaf</tissue>
    </source>
</reference>
<dbReference type="EMBL" id="JACGCM010001615">
    <property type="protein sequence ID" value="KAF6152697.1"/>
    <property type="molecule type" value="Genomic_DNA"/>
</dbReference>
<comment type="caution">
    <text evidence="2">The sequence shown here is derived from an EMBL/GenBank/DDBJ whole genome shotgun (WGS) entry which is preliminary data.</text>
</comment>
<keyword evidence="1" id="KW-0472">Membrane</keyword>
<evidence type="ECO:0000256" key="1">
    <source>
        <dbReference type="RuleBase" id="RU366054"/>
    </source>
</evidence>
<dbReference type="AlphaFoldDB" id="A0A7J7MCV5"/>
<protein>
    <recommendedName>
        <fullName evidence="1">Flotillin-like</fullName>
    </recommendedName>
</protein>
<dbReference type="PANTHER" id="PTHR13806:SF31">
    <property type="entry name" value="FLOTILLIN-LIKE PROTEIN 1-RELATED"/>
    <property type="match status" value="1"/>
</dbReference>
<gene>
    <name evidence="2" type="ORF">GIB67_021357</name>
</gene>
<evidence type="ECO:0000313" key="3">
    <source>
        <dbReference type="Proteomes" id="UP000541444"/>
    </source>
</evidence>
<comment type="similarity">
    <text evidence="1">Belongs to the band 7/mec-2 family. Flotillin subfamily.</text>
</comment>
<sequence>MGTKELKKEVFDKVQLELNQFGLLIYNANIKQLVDVKGHEYFSYLGQKLQNEAANQAKIDVAEAKMKGAAQEAKWELFKKQRAADSVLYEQEKQAEESLYFKTREAEALKNQVETSLFAMKQKAEGEQYAKFKEAEEDLYAKIKKAEGLHVFAGAQGFYVKTLMNSSEETIRQ</sequence>